<evidence type="ECO:0000259" key="13">
    <source>
        <dbReference type="Pfam" id="PF08646"/>
    </source>
</evidence>
<keyword evidence="7" id="KW-0418">Kinase</keyword>
<dbReference type="GO" id="GO:0005524">
    <property type="term" value="F:ATP binding"/>
    <property type="evidence" value="ECO:0007669"/>
    <property type="project" value="UniProtKB-KW"/>
</dbReference>
<dbReference type="PANTHER" id="PTHR45770">
    <property type="entry name" value="ATP-DEPENDENT 6-PHOSPHOFRUCTOKINASE 1"/>
    <property type="match status" value="1"/>
</dbReference>
<comment type="caution">
    <text evidence="14">The sequence shown here is derived from an EMBL/GenBank/DDBJ whole genome shotgun (WGS) entry which is preliminary data.</text>
</comment>
<evidence type="ECO:0000256" key="2">
    <source>
        <dbReference type="ARBA" id="ARBA00002659"/>
    </source>
</evidence>
<dbReference type="InterPro" id="IPR000023">
    <property type="entry name" value="Phosphofructokinase_dom"/>
</dbReference>
<name>A0AAD8LWU7_9APIA</name>
<keyword evidence="3" id="KW-0021">Allosteric enzyme</keyword>
<dbReference type="FunFam" id="3.40.50.450:FF:000002">
    <property type="entry name" value="ATP-dependent 6-phosphofructokinase"/>
    <property type="match status" value="1"/>
</dbReference>
<evidence type="ECO:0000313" key="15">
    <source>
        <dbReference type="Proteomes" id="UP001237642"/>
    </source>
</evidence>
<feature type="domain" description="Replication factor A C-terminal" evidence="13">
    <location>
        <begin position="256"/>
        <end position="377"/>
    </location>
</feature>
<comment type="function">
    <text evidence="2">Catalyzes the phosphorylation of D-fructose 6-phosphate to fructose 1,6-bisphosphate by ATP, the first committing step of glycolysis.</text>
</comment>
<comment type="cofactor">
    <cofactor evidence="1">
        <name>Mg(2+)</name>
        <dbReference type="ChEBI" id="CHEBI:18420"/>
    </cofactor>
</comment>
<dbReference type="InterPro" id="IPR050929">
    <property type="entry name" value="PFKA"/>
</dbReference>
<reference evidence="14" key="2">
    <citation type="submission" date="2023-05" db="EMBL/GenBank/DDBJ databases">
        <authorList>
            <person name="Schelkunov M.I."/>
        </authorList>
    </citation>
    <scope>NUCLEOTIDE SEQUENCE</scope>
    <source>
        <strain evidence="14">Hsosn_3</strain>
        <tissue evidence="14">Leaf</tissue>
    </source>
</reference>
<dbReference type="Proteomes" id="UP001237642">
    <property type="component" value="Unassembled WGS sequence"/>
</dbReference>
<dbReference type="AlphaFoldDB" id="A0AAD8LWU7"/>
<dbReference type="InterPro" id="IPR022953">
    <property type="entry name" value="ATP_PFK"/>
</dbReference>
<reference evidence="14" key="1">
    <citation type="submission" date="2023-02" db="EMBL/GenBank/DDBJ databases">
        <title>Genome of toxic invasive species Heracleum sosnowskyi carries increased number of genes despite the absence of recent whole-genome duplications.</title>
        <authorList>
            <person name="Schelkunov M."/>
            <person name="Shtratnikova V."/>
            <person name="Makarenko M."/>
            <person name="Klepikova A."/>
            <person name="Omelchenko D."/>
            <person name="Novikova G."/>
            <person name="Obukhova E."/>
            <person name="Bogdanov V."/>
            <person name="Penin A."/>
            <person name="Logacheva M."/>
        </authorList>
    </citation>
    <scope>NUCLEOTIDE SEQUENCE</scope>
    <source>
        <strain evidence="14">Hsosn_3</strain>
        <tissue evidence="14">Leaf</tissue>
    </source>
</reference>
<evidence type="ECO:0000256" key="11">
    <source>
        <dbReference type="ARBA" id="ARBA00048070"/>
    </source>
</evidence>
<gene>
    <name evidence="14" type="ORF">POM88_054665</name>
</gene>
<dbReference type="Gene3D" id="3.40.50.450">
    <property type="match status" value="1"/>
</dbReference>
<dbReference type="EMBL" id="JAUIZM010000065">
    <property type="protein sequence ID" value="KAK1350630.1"/>
    <property type="molecule type" value="Genomic_DNA"/>
</dbReference>
<evidence type="ECO:0000256" key="3">
    <source>
        <dbReference type="ARBA" id="ARBA00022533"/>
    </source>
</evidence>
<dbReference type="SUPFAM" id="SSF53784">
    <property type="entry name" value="Phosphofructokinase"/>
    <property type="match status" value="1"/>
</dbReference>
<dbReference type="SUPFAM" id="SSF50249">
    <property type="entry name" value="Nucleic acid-binding proteins"/>
    <property type="match status" value="3"/>
</dbReference>
<evidence type="ECO:0000256" key="10">
    <source>
        <dbReference type="ARBA" id="ARBA00023152"/>
    </source>
</evidence>
<evidence type="ECO:0000256" key="1">
    <source>
        <dbReference type="ARBA" id="ARBA00001946"/>
    </source>
</evidence>
<dbReference type="GO" id="GO:0003872">
    <property type="term" value="F:6-phosphofructokinase activity"/>
    <property type="evidence" value="ECO:0007669"/>
    <property type="project" value="UniProtKB-EC"/>
</dbReference>
<keyword evidence="9" id="KW-0460">Magnesium</keyword>
<feature type="domain" description="Phosphofructokinase" evidence="12">
    <location>
        <begin position="832"/>
        <end position="1141"/>
    </location>
</feature>
<evidence type="ECO:0008006" key="16">
    <source>
        <dbReference type="Google" id="ProtNLM"/>
    </source>
</evidence>
<dbReference type="InterPro" id="IPR035966">
    <property type="entry name" value="PKF_sf"/>
</dbReference>
<dbReference type="InterPro" id="IPR012340">
    <property type="entry name" value="NA-bd_OB-fold"/>
</dbReference>
<dbReference type="Pfam" id="PF08646">
    <property type="entry name" value="Rep_fac-A_C"/>
    <property type="match status" value="2"/>
</dbReference>
<keyword evidence="15" id="KW-1185">Reference proteome</keyword>
<dbReference type="Gene3D" id="2.40.50.140">
    <property type="entry name" value="Nucleic acid-binding proteins"/>
    <property type="match status" value="4"/>
</dbReference>
<evidence type="ECO:0000256" key="9">
    <source>
        <dbReference type="ARBA" id="ARBA00022842"/>
    </source>
</evidence>
<organism evidence="14 15">
    <name type="scientific">Heracleum sosnowskyi</name>
    <dbReference type="NCBI Taxonomy" id="360622"/>
    <lineage>
        <taxon>Eukaryota</taxon>
        <taxon>Viridiplantae</taxon>
        <taxon>Streptophyta</taxon>
        <taxon>Embryophyta</taxon>
        <taxon>Tracheophyta</taxon>
        <taxon>Spermatophyta</taxon>
        <taxon>Magnoliopsida</taxon>
        <taxon>eudicotyledons</taxon>
        <taxon>Gunneridae</taxon>
        <taxon>Pentapetalae</taxon>
        <taxon>asterids</taxon>
        <taxon>campanulids</taxon>
        <taxon>Apiales</taxon>
        <taxon>Apiaceae</taxon>
        <taxon>Apioideae</taxon>
        <taxon>apioid superclade</taxon>
        <taxon>Tordylieae</taxon>
        <taxon>Tordyliinae</taxon>
        <taxon>Heracleum</taxon>
    </lineage>
</organism>
<protein>
    <recommendedName>
        <fullName evidence="16">Phosphohexokinase</fullName>
    </recommendedName>
</protein>
<keyword evidence="5" id="KW-0479">Metal-binding</keyword>
<evidence type="ECO:0000256" key="4">
    <source>
        <dbReference type="ARBA" id="ARBA00022679"/>
    </source>
</evidence>
<comment type="catalytic activity">
    <reaction evidence="11">
        <text>beta-D-fructose 6-phosphate + ATP = beta-D-fructose 1,6-bisphosphate + ADP + H(+)</text>
        <dbReference type="Rhea" id="RHEA:16109"/>
        <dbReference type="ChEBI" id="CHEBI:15378"/>
        <dbReference type="ChEBI" id="CHEBI:30616"/>
        <dbReference type="ChEBI" id="CHEBI:32966"/>
        <dbReference type="ChEBI" id="CHEBI:57634"/>
        <dbReference type="ChEBI" id="CHEBI:456216"/>
        <dbReference type="EC" id="2.7.1.11"/>
    </reaction>
</comment>
<keyword evidence="8" id="KW-0067">ATP-binding</keyword>
<dbReference type="GO" id="GO:0005737">
    <property type="term" value="C:cytoplasm"/>
    <property type="evidence" value="ECO:0007669"/>
    <property type="project" value="UniProtKB-ARBA"/>
</dbReference>
<keyword evidence="6" id="KW-0547">Nucleotide-binding</keyword>
<evidence type="ECO:0000259" key="12">
    <source>
        <dbReference type="Pfam" id="PF00365"/>
    </source>
</evidence>
<dbReference type="GO" id="GO:0006002">
    <property type="term" value="P:fructose 6-phosphate metabolic process"/>
    <property type="evidence" value="ECO:0007669"/>
    <property type="project" value="InterPro"/>
</dbReference>
<dbReference type="NCBIfam" id="NF005301">
    <property type="entry name" value="PRK06830.1"/>
    <property type="match status" value="1"/>
</dbReference>
<evidence type="ECO:0000256" key="5">
    <source>
        <dbReference type="ARBA" id="ARBA00022723"/>
    </source>
</evidence>
<evidence type="ECO:0000313" key="14">
    <source>
        <dbReference type="EMBL" id="KAK1350630.1"/>
    </source>
</evidence>
<dbReference type="Pfam" id="PF00365">
    <property type="entry name" value="PFK"/>
    <property type="match status" value="1"/>
</dbReference>
<keyword evidence="4" id="KW-0808">Transferase</keyword>
<evidence type="ECO:0000256" key="7">
    <source>
        <dbReference type="ARBA" id="ARBA00022777"/>
    </source>
</evidence>
<sequence length="1178" mass="134329">MTGSAELEHKAFGKELTNKHNSAGGQMSFSSMTHKNVEKLTEEIKEGVIYVLSNFKVKHYLGHETYRAVRADKHIYFTEHTTCVKDISPGLSIEPYTFDLFALEEIEKNADDNRFLIDVVGIVMNVQGKVSTIKNDIETKRVVFQITDGRSKTNITLFNEFAESYKNALQREDNEHVVIIMAAAKIHKYEGKVNLTNFPATRIYINPNHPSVEETKNKYKEMSMVDISSDEEDETKEVILISDIKGLGTQFIEKNITIEATIKRMDEKAAWYYARCARCNIEVLQQNGRYNCTNCKRIIPHPDKRFRVFSYCNDRTGSIGIILPDSGVRKLIKKTVFDIQAEYVQEPMIEPFPDELKQLQHKEYTITLKLNEENINNGCTVFEAESEHDTHVTTTPTTEMSTNIKIRARKAAGAVKFNVDDGLQTRMSKNIKKEKDFQETKIHGFIPGKCVDQHELNLRVGNICLIKDFIVQPYKQEDKFRPVQNDHQIIFSNDTKIRDVEDKSMKFPDDAFDFSDHTELHTLRKNPMYLVDIVGIIQNRENIVLRNLVNKRDQNQSQVKFTITDGRLEMPNYTKEILATQRKKKTELLTIADMKKLGGEYIEAHVLLHVNIKNVKEKQNWFYSICTECKNAFQMEDKVFYCSNCNRRIPHPEKRFRIQIMATDHSDKLDIILEDREVRTLIGKRAETLHKENQKEKGLPSELTKLANKNVTIQILIKEGNVLNKETTYWPNNICEGYYFPEEETNQTTQTMQQSNAEKLPHLSGYLNNLQTHIINPLQTSEFYHPNKDFYISASDVILTPSTFDLSSPISFLAYHRAGPRMHICFEPSRVRAAIVTCGGLCPGLNTVIRELVVGLWNMYGVRNILGVKSGYRGFYSSEEPVHLDPKMVHNWHKRGGTALETSRGGFDLHKIVDAIQHRGFNQVYIIGGDGTMRGAVKIFDEITRRNLNIGITVLPKTVDNDVGIIDRSFGFQTAVEMAQQAISAAHVEAESAVNGIGLVKLMGRSTGHIALFSTLSSRDVDCCLIPENEFYLEGKGGLFEFLDNRLKENSHAVLVVAEGAGQALIPRTEAEKEEKDESGNPVFLDVGVWLKSELKKWWDRDHPGELSTVKYIDPTYMIRAVTANATDNLYCTLLANAAIHGVMADVVAKAKNEVDTKDHKWAWVRSVTNQPDFARIQ</sequence>
<dbReference type="InterPro" id="IPR013955">
    <property type="entry name" value="Rep_factor-A_C"/>
</dbReference>
<dbReference type="GO" id="GO:0046872">
    <property type="term" value="F:metal ion binding"/>
    <property type="evidence" value="ECO:0007669"/>
    <property type="project" value="UniProtKB-KW"/>
</dbReference>
<accession>A0AAD8LWU7</accession>
<dbReference type="PRINTS" id="PR00476">
    <property type="entry name" value="PHFRCTKINASE"/>
</dbReference>
<evidence type="ECO:0000256" key="6">
    <source>
        <dbReference type="ARBA" id="ARBA00022741"/>
    </source>
</evidence>
<proteinExistence type="predicted"/>
<dbReference type="CDD" id="cd04481">
    <property type="entry name" value="RPA1_DBD_B_like"/>
    <property type="match status" value="1"/>
</dbReference>
<evidence type="ECO:0000256" key="8">
    <source>
        <dbReference type="ARBA" id="ARBA00022840"/>
    </source>
</evidence>
<feature type="domain" description="Replication factor A C-terminal" evidence="13">
    <location>
        <begin position="612"/>
        <end position="719"/>
    </location>
</feature>
<keyword evidence="10" id="KW-0324">Glycolysis</keyword>